<keyword evidence="3" id="KW-1185">Reference proteome</keyword>
<name>A0A916WKS5_9HYPH</name>
<dbReference type="Proteomes" id="UP000646478">
    <property type="component" value="Unassembled WGS sequence"/>
</dbReference>
<evidence type="ECO:0000259" key="1">
    <source>
        <dbReference type="Pfam" id="PF01638"/>
    </source>
</evidence>
<reference evidence="2" key="1">
    <citation type="journal article" date="2014" name="Int. J. Syst. Evol. Microbiol.">
        <title>Complete genome sequence of Corynebacterium casei LMG S-19264T (=DSM 44701T), isolated from a smear-ripened cheese.</title>
        <authorList>
            <consortium name="US DOE Joint Genome Institute (JGI-PGF)"/>
            <person name="Walter F."/>
            <person name="Albersmeier A."/>
            <person name="Kalinowski J."/>
            <person name="Ruckert C."/>
        </authorList>
    </citation>
    <scope>NUCLEOTIDE SEQUENCE</scope>
    <source>
        <strain evidence="2">CGMCC 1.15082</strain>
    </source>
</reference>
<evidence type="ECO:0000313" key="3">
    <source>
        <dbReference type="Proteomes" id="UP000646478"/>
    </source>
</evidence>
<dbReference type="EMBL" id="BMHH01000033">
    <property type="protein sequence ID" value="GGB11220.1"/>
    <property type="molecule type" value="Genomic_DNA"/>
</dbReference>
<evidence type="ECO:0000313" key="2">
    <source>
        <dbReference type="EMBL" id="GGB11220.1"/>
    </source>
</evidence>
<feature type="domain" description="HTH hxlR-type" evidence="1">
    <location>
        <begin position="7"/>
        <end position="36"/>
    </location>
</feature>
<organism evidence="2 3">
    <name type="scientific">Brucella endophytica</name>
    <dbReference type="NCBI Taxonomy" id="1963359"/>
    <lineage>
        <taxon>Bacteria</taxon>
        <taxon>Pseudomonadati</taxon>
        <taxon>Pseudomonadota</taxon>
        <taxon>Alphaproteobacteria</taxon>
        <taxon>Hyphomicrobiales</taxon>
        <taxon>Brucellaceae</taxon>
        <taxon>Brucella/Ochrobactrum group</taxon>
        <taxon>Brucella</taxon>
    </lineage>
</organism>
<dbReference type="SUPFAM" id="SSF46785">
    <property type="entry name" value="Winged helix' DNA-binding domain"/>
    <property type="match status" value="1"/>
</dbReference>
<reference evidence="2" key="2">
    <citation type="submission" date="2020-09" db="EMBL/GenBank/DDBJ databases">
        <authorList>
            <person name="Sun Q."/>
            <person name="Zhou Y."/>
        </authorList>
    </citation>
    <scope>NUCLEOTIDE SEQUENCE</scope>
    <source>
        <strain evidence="2">CGMCC 1.15082</strain>
    </source>
</reference>
<accession>A0A916WKS5</accession>
<sequence>MGADPGQRHYYPEVPPRVEYELTEMGAGMLRALESINYGSGTTCSASRKAAARTTLLGNKIAEISGQA</sequence>
<dbReference type="InterPro" id="IPR002577">
    <property type="entry name" value="HTH_HxlR"/>
</dbReference>
<dbReference type="RefSeq" id="WP_236016322.1">
    <property type="nucleotide sequence ID" value="NZ_BMHH01000033.1"/>
</dbReference>
<dbReference type="Gene3D" id="1.10.10.10">
    <property type="entry name" value="Winged helix-like DNA-binding domain superfamily/Winged helix DNA-binding domain"/>
    <property type="match status" value="1"/>
</dbReference>
<comment type="caution">
    <text evidence="2">The sequence shown here is derived from an EMBL/GenBank/DDBJ whole genome shotgun (WGS) entry which is preliminary data.</text>
</comment>
<dbReference type="InterPro" id="IPR036388">
    <property type="entry name" value="WH-like_DNA-bd_sf"/>
</dbReference>
<dbReference type="Pfam" id="PF01638">
    <property type="entry name" value="HxlR"/>
    <property type="match status" value="1"/>
</dbReference>
<proteinExistence type="predicted"/>
<dbReference type="InterPro" id="IPR036390">
    <property type="entry name" value="WH_DNA-bd_sf"/>
</dbReference>
<protein>
    <recommendedName>
        <fullName evidence="1">HTH hxlR-type domain-containing protein</fullName>
    </recommendedName>
</protein>
<dbReference type="AlphaFoldDB" id="A0A916WKS5"/>
<gene>
    <name evidence="2" type="ORF">GCM10011491_43930</name>
</gene>